<feature type="compositionally biased region" description="Basic and acidic residues" evidence="1">
    <location>
        <begin position="140"/>
        <end position="155"/>
    </location>
</feature>
<feature type="compositionally biased region" description="Basic residues" evidence="1">
    <location>
        <begin position="314"/>
        <end position="328"/>
    </location>
</feature>
<protein>
    <submittedName>
        <fullName evidence="2">Uncharacterized MFS-type transporter</fullName>
    </submittedName>
</protein>
<feature type="compositionally biased region" description="Basic residues" evidence="1">
    <location>
        <begin position="74"/>
        <end position="84"/>
    </location>
</feature>
<organism evidence="2">
    <name type="scientific">uncultured Mycobacteriales bacterium</name>
    <dbReference type="NCBI Taxonomy" id="581187"/>
    <lineage>
        <taxon>Bacteria</taxon>
        <taxon>Bacillati</taxon>
        <taxon>Actinomycetota</taxon>
        <taxon>Actinomycetes</taxon>
        <taxon>Mycobacteriales</taxon>
        <taxon>environmental samples</taxon>
    </lineage>
</organism>
<feature type="region of interest" description="Disordered" evidence="1">
    <location>
        <begin position="99"/>
        <end position="264"/>
    </location>
</feature>
<feature type="compositionally biased region" description="Basic residues" evidence="1">
    <location>
        <begin position="233"/>
        <end position="249"/>
    </location>
</feature>
<dbReference type="AlphaFoldDB" id="A0A6J4H410"/>
<feature type="compositionally biased region" description="Basic and acidic residues" evidence="1">
    <location>
        <begin position="349"/>
        <end position="359"/>
    </location>
</feature>
<sequence length="485" mass="53788">GADHRLGGHHARQAVHLVDDHVRSHLPGVPRRHRGQRGLPRAGRGLPRDIGVDPVLGRQRVRGALRRAADRGRPAGRRARPAQAVRRLRAAVHHRLAGLRDRPLDGVPHRGPRAAGRRRRRHDPGLARHRAARHGPGAPDGRDRHLERRRLDGGRGRTGHRRPARGVHELARGLLHQHPDRPAGRRGRAQAADQRPPDGQPGAGPAGLAGPHHRHRPHGRRPDQGHRLGLVRAVHHRQHRRRCPAHPLRRPALPDPGGPGGRHLAVEEPRVRLGQRRVPAGRRGDVRLAAHRPAVRHLGLGLLDPGGRAGGHPGRGHLGHRLDHRRQAGHPAGPAPRDRRRHAALRRQRLGDVRGDRRGAGVPHRLAVGRPGRRGRARHDHDRAVHGVGAGGAAAEVRHRRRAQHHRPPARRRPRHRRGGRGAGRPRRRRPARLPRVLPADRDPRARRRDRRAAPAPQVRGRPGPGPDGRRRTGPGRQGGRREHL</sequence>
<feature type="region of interest" description="Disordered" evidence="1">
    <location>
        <begin position="64"/>
        <end position="84"/>
    </location>
</feature>
<evidence type="ECO:0000256" key="1">
    <source>
        <dbReference type="SAM" id="MobiDB-lite"/>
    </source>
</evidence>
<feature type="compositionally biased region" description="Basic residues" evidence="1">
    <location>
        <begin position="338"/>
        <end position="348"/>
    </location>
</feature>
<feature type="region of interest" description="Disordered" evidence="1">
    <location>
        <begin position="300"/>
        <end position="485"/>
    </location>
</feature>
<feature type="compositionally biased region" description="Basic residues" evidence="1">
    <location>
        <begin position="110"/>
        <end position="133"/>
    </location>
</feature>
<reference evidence="2" key="1">
    <citation type="submission" date="2020-02" db="EMBL/GenBank/DDBJ databases">
        <authorList>
            <person name="Meier V. D."/>
        </authorList>
    </citation>
    <scope>NUCLEOTIDE SEQUENCE</scope>
    <source>
        <strain evidence="2">AVDCRST_MAG41</strain>
    </source>
</reference>
<proteinExistence type="predicted"/>
<dbReference type="EMBL" id="CADCTP010000009">
    <property type="protein sequence ID" value="CAA9213411.1"/>
    <property type="molecule type" value="Genomic_DNA"/>
</dbReference>
<name>A0A6J4H410_9ACTN</name>
<feature type="non-terminal residue" evidence="2">
    <location>
        <position position="485"/>
    </location>
</feature>
<feature type="non-terminal residue" evidence="2">
    <location>
        <position position="1"/>
    </location>
</feature>
<accession>A0A6J4H410</accession>
<feature type="region of interest" description="Disordered" evidence="1">
    <location>
        <begin position="25"/>
        <end position="52"/>
    </location>
</feature>
<evidence type="ECO:0000313" key="2">
    <source>
        <dbReference type="EMBL" id="CAA9213411.1"/>
    </source>
</evidence>
<feature type="compositionally biased region" description="Basic and acidic residues" evidence="1">
    <location>
        <begin position="166"/>
        <end position="183"/>
    </location>
</feature>
<gene>
    <name evidence="2" type="ORF">AVDCRST_MAG41-102</name>
</gene>
<feature type="compositionally biased region" description="Basic residues" evidence="1">
    <location>
        <begin position="398"/>
        <end position="433"/>
    </location>
</feature>
<feature type="compositionally biased region" description="Basic and acidic residues" evidence="1">
    <location>
        <begin position="99"/>
        <end position="108"/>
    </location>
</feature>